<evidence type="ECO:0000313" key="1">
    <source>
        <dbReference type="EMBL" id="TGM52213.1"/>
    </source>
</evidence>
<reference evidence="2" key="1">
    <citation type="journal article" date="2019" name="PLoS Negl. Trop. Dis.">
        <title>Revisiting the worldwide diversity of Leptospira species in the environment.</title>
        <authorList>
            <person name="Vincent A.T."/>
            <person name="Schiettekatte O."/>
            <person name="Bourhy P."/>
            <person name="Veyrier F.J."/>
            <person name="Picardeau M."/>
        </authorList>
    </citation>
    <scope>NUCLEOTIDE SEQUENCE [LARGE SCALE GENOMIC DNA]</scope>
    <source>
        <strain evidence="2">201601955</strain>
    </source>
</reference>
<dbReference type="RefSeq" id="WP_135659105.1">
    <property type="nucleotide sequence ID" value="NZ_RQHF01000028.1"/>
</dbReference>
<dbReference type="Proteomes" id="UP000298112">
    <property type="component" value="Unassembled WGS sequence"/>
</dbReference>
<protein>
    <recommendedName>
        <fullName evidence="3">DUF4365 domain-containing protein</fullName>
    </recommendedName>
</protein>
<dbReference type="EMBL" id="RQHF01000028">
    <property type="protein sequence ID" value="TGM52213.1"/>
    <property type="molecule type" value="Genomic_DNA"/>
</dbReference>
<gene>
    <name evidence="1" type="ORF">EHQ95_11095</name>
</gene>
<name>A0ABY2NMF1_9LEPT</name>
<sequence length="575" mass="67683">MSEEAVTFLNHFLIDSPILKTFLKENDKTPVFDGSILLYQGNKNSNSNIMGSISVQVKGEEKTKKSKPSHSISMLELDIYKKEGGVLFIKVIYENKFKFEIFARNLLPLDILKIKGDAKKDVKTVTVQLDRINSLQHFELLCDNYLKHKKYQMDTDHFLYDLPKVMTGSERILVQSTLTRGENPISAFFSKNCYVYLEEKQGNRIPVLIQFSEVIHETDIQVSVNGKNFFNIIQWGMNSKKEKFLALNSILNLFQKENKLEFQLSKKLVTDFTEIFEVFLFLKSVRENGELSINNQTFPVNASRPNETIDSDIQILKEIKKIIDYFRLGKVRTSLTAIDNDYEKIEILNKYIFNDNGDAIKSAPDYFIQKYSFLGQKVIIFAHRIHNRNYKITNFFNELPETLDLFRIRIETEEFPCSRFLALNDNLVQYISQDFEQVTSDLKSKFISKIYTHYQNFALRCILVYDKVKDPRFLVLAFKILRFKKKSDFLEEERVIKLINLFQIIKRVRKLKHSEYSLIQKLKQNNQNTSLICCCLILLESFREFDLEFSKLSDSDKDFFMKWPIYTLRNQETKQ</sequence>
<proteinExistence type="predicted"/>
<evidence type="ECO:0000313" key="2">
    <source>
        <dbReference type="Proteomes" id="UP000298112"/>
    </source>
</evidence>
<accession>A0ABY2NMF1</accession>
<evidence type="ECO:0008006" key="3">
    <source>
        <dbReference type="Google" id="ProtNLM"/>
    </source>
</evidence>
<comment type="caution">
    <text evidence="1">The sequence shown here is derived from an EMBL/GenBank/DDBJ whole genome shotgun (WGS) entry which is preliminary data.</text>
</comment>
<organism evidence="1 2">
    <name type="scientific">Leptospira vanthielii</name>
    <dbReference type="NCBI Taxonomy" id="293085"/>
    <lineage>
        <taxon>Bacteria</taxon>
        <taxon>Pseudomonadati</taxon>
        <taxon>Spirochaetota</taxon>
        <taxon>Spirochaetia</taxon>
        <taxon>Leptospirales</taxon>
        <taxon>Leptospiraceae</taxon>
        <taxon>Leptospira</taxon>
    </lineage>
</organism>
<keyword evidence="2" id="KW-1185">Reference proteome</keyword>